<feature type="compositionally biased region" description="Basic and acidic residues" evidence="1">
    <location>
        <begin position="924"/>
        <end position="949"/>
    </location>
</feature>
<dbReference type="FunFam" id="1.10.472.80:FF:000055">
    <property type="entry name" value="TBC domain-containing protein C1778.09"/>
    <property type="match status" value="1"/>
</dbReference>
<feature type="compositionally biased region" description="Basic and acidic residues" evidence="1">
    <location>
        <begin position="967"/>
        <end position="979"/>
    </location>
</feature>
<feature type="domain" description="Rab-GAP TBC" evidence="2">
    <location>
        <begin position="578"/>
        <end position="813"/>
    </location>
</feature>
<evidence type="ECO:0000313" key="4">
    <source>
        <dbReference type="Proteomes" id="UP000001056"/>
    </source>
</evidence>
<dbReference type="InterPro" id="IPR050302">
    <property type="entry name" value="Rab_GAP_TBC_domain"/>
</dbReference>
<dbReference type="HOGENOM" id="CLU_003663_1_0_1"/>
<keyword evidence="4" id="KW-1185">Reference proteome</keyword>
<dbReference type="GO" id="GO:0005096">
    <property type="term" value="F:GTPase activator activity"/>
    <property type="evidence" value="ECO:0007669"/>
    <property type="project" value="TreeGrafter"/>
</dbReference>
<evidence type="ECO:0000259" key="2">
    <source>
        <dbReference type="PROSITE" id="PS50086"/>
    </source>
</evidence>
<feature type="region of interest" description="Disordered" evidence="1">
    <location>
        <begin position="924"/>
        <end position="1014"/>
    </location>
</feature>
<dbReference type="EMBL" id="CH408033">
    <property type="protein sequence ID" value="EAQ86648.1"/>
    <property type="molecule type" value="Genomic_DNA"/>
</dbReference>
<dbReference type="PANTHER" id="PTHR47219:SF9">
    <property type="entry name" value="GTPASE ACTIVATING PROTEIN AND CENTROSOME-ASSOCIATED, ISOFORM B"/>
    <property type="match status" value="1"/>
</dbReference>
<evidence type="ECO:0000313" key="3">
    <source>
        <dbReference type="EMBL" id="EAQ86648.1"/>
    </source>
</evidence>
<dbReference type="InParanoid" id="Q2GVV3"/>
<dbReference type="GO" id="GO:0031267">
    <property type="term" value="F:small GTPase binding"/>
    <property type="evidence" value="ECO:0007669"/>
    <property type="project" value="TreeGrafter"/>
</dbReference>
<protein>
    <recommendedName>
        <fullName evidence="2">Rab-GAP TBC domain-containing protein</fullName>
    </recommendedName>
</protein>
<feature type="region of interest" description="Disordered" evidence="1">
    <location>
        <begin position="462"/>
        <end position="498"/>
    </location>
</feature>
<feature type="compositionally biased region" description="Low complexity" evidence="1">
    <location>
        <begin position="183"/>
        <end position="205"/>
    </location>
</feature>
<dbReference type="InterPro" id="IPR035969">
    <property type="entry name" value="Rab-GAP_TBC_sf"/>
</dbReference>
<reference evidence="4" key="1">
    <citation type="journal article" date="2015" name="Genome Announc.">
        <title>Draft genome sequence of the cellulolytic fungus Chaetomium globosum.</title>
        <authorList>
            <person name="Cuomo C.A."/>
            <person name="Untereiner W.A."/>
            <person name="Ma L.-J."/>
            <person name="Grabherr M."/>
            <person name="Birren B.W."/>
        </authorList>
    </citation>
    <scope>NUCLEOTIDE SEQUENCE [LARGE SCALE GENOMIC DNA]</scope>
    <source>
        <strain evidence="4">ATCC 6205 / CBS 148.51 / DSM 1962 / NBRC 6347 / NRRL 1970</strain>
    </source>
</reference>
<feature type="compositionally biased region" description="Basic and acidic residues" evidence="1">
    <location>
        <begin position="23"/>
        <end position="40"/>
    </location>
</feature>
<feature type="region of interest" description="Disordered" evidence="1">
    <location>
        <begin position="1"/>
        <end position="301"/>
    </location>
</feature>
<dbReference type="STRING" id="306901.Q2GVV3"/>
<dbReference type="Pfam" id="PF00566">
    <property type="entry name" value="RabGAP-TBC"/>
    <property type="match status" value="1"/>
</dbReference>
<dbReference type="Gene3D" id="1.10.8.270">
    <property type="entry name" value="putative rabgap domain of human tbc1 domain family member 14 like domains"/>
    <property type="match status" value="1"/>
</dbReference>
<sequence length="1014" mass="111248">MAPQKLGSVRHRGRPAASARLAPFRDDTGLVALRYEETKQAEPPIPLPPPRNPRRLARTQSTFTSSTAPTSPITINPPPIAPPREEHPLFRTQRPSRPSKTEEWKRDSGAPTSSSITLREEDGDDPVYQKIVDDIADTPSVYSDDEEEIVNPPQSTLISQFAPPPLTLTVSIPPRPENPESAVTSPTQSVSSPSRRTSFTTKFSKGFGVGMTSSGPKKLRKKMLGGDRAAAQAAPPVTDPLRGSVRSPKSPKLPPQATGPDVPGVLGPLSADREDPQTPFYSATTSDKSFAPINTPIPDDSLWDDFGALSFSKRGSIMFGGKNSLFKSLMMSTPDAKSDAPPANEQQHQHQHQHATTATFTPSDPQTPTTVADNDNVITTSPESRPGKTDVAGAADVMAEQPRAPPPVDAPSVPSIRVSSMDVERESQKVRREYERAGGIEDWADLDGSEVDRYGFINPRRPVSRAESSVPRSSPLSTRKRNVLTKRPSTSYSSSLPGGFIRPPSRKFSARSLNTYSSELSTISRRSTRSSIRSATNRLPHNRDRRWMDEASEMLSLQAGLTGITDDEKMGKMLEAQKRKEAERSEKWRKMATAVKTGIASSSKDNNAPDPGLESQPFEGPQGKGIAAAHNYNHIHNKTPRETEDYLIAEFRRLQAVASPDDVQIDLDVPRTVNGHIMFRRRYRGGQRLLFRVLHAISLYFPGTGYVQGMASLAATLLCYFDEERAFVMLVRLWRYRGLERLYQPGFEGLMSALKELEERWLMGAGKDIATKLQTELAIDATAYGTRWYLTLFNLSIPFPAQLRVWDVFMLLGDCPPEPTPAPSPTPIAAAAASAAYTIVAPPPLIGDATAAPKGLDILHATAAALIHALRDVLLDSDFENAMKALTAWIPVQDEDLLMKVARAEWRRHQGRARLWEWEGWETGRGKERKEKEKGKGEKEAATGKEKGAKGGVLPSGAGKESIANEGEGKLKGDGVVKEKKSRGMGMGRLWERGGHEKDKGKDKQKERKGTETA</sequence>
<dbReference type="PROSITE" id="PS50086">
    <property type="entry name" value="TBC_RABGAP"/>
    <property type="match status" value="1"/>
</dbReference>
<dbReference type="FunFam" id="1.10.8.270:FF:000023">
    <property type="entry name" value="TBC domain-containing protein C1778.09"/>
    <property type="match status" value="1"/>
</dbReference>
<organism evidence="3 4">
    <name type="scientific">Chaetomium globosum (strain ATCC 6205 / CBS 148.51 / DSM 1962 / NBRC 6347 / NRRL 1970)</name>
    <name type="common">Soil fungus</name>
    <dbReference type="NCBI Taxonomy" id="306901"/>
    <lineage>
        <taxon>Eukaryota</taxon>
        <taxon>Fungi</taxon>
        <taxon>Dikarya</taxon>
        <taxon>Ascomycota</taxon>
        <taxon>Pezizomycotina</taxon>
        <taxon>Sordariomycetes</taxon>
        <taxon>Sordariomycetidae</taxon>
        <taxon>Sordariales</taxon>
        <taxon>Chaetomiaceae</taxon>
        <taxon>Chaetomium</taxon>
    </lineage>
</organism>
<dbReference type="InterPro" id="IPR000195">
    <property type="entry name" value="Rab-GAP-TBC_dom"/>
</dbReference>
<dbReference type="eggNOG" id="KOG1102">
    <property type="taxonomic scope" value="Eukaryota"/>
</dbReference>
<dbReference type="SMART" id="SM00164">
    <property type="entry name" value="TBC"/>
    <property type="match status" value="1"/>
</dbReference>
<feature type="region of interest" description="Disordered" evidence="1">
    <location>
        <begin position="332"/>
        <end position="433"/>
    </location>
</feature>
<feature type="compositionally biased region" description="Basic and acidic residues" evidence="1">
    <location>
        <begin position="990"/>
        <end position="1014"/>
    </location>
</feature>
<gene>
    <name evidence="3" type="ORF">CHGG_07901</name>
</gene>
<feature type="region of interest" description="Disordered" evidence="1">
    <location>
        <begin position="597"/>
        <end position="623"/>
    </location>
</feature>
<dbReference type="GeneID" id="4394315"/>
<dbReference type="VEuPathDB" id="FungiDB:CHGG_07901"/>
<dbReference type="Gene3D" id="1.10.472.80">
    <property type="entry name" value="Ypt/Rab-GAP domain of gyp1p, domain 3"/>
    <property type="match status" value="1"/>
</dbReference>
<dbReference type="OMA" id="INWEDGA"/>
<name>Q2GVV3_CHAGB</name>
<dbReference type="RefSeq" id="XP_001225557.1">
    <property type="nucleotide sequence ID" value="XM_001225556.1"/>
</dbReference>
<feature type="compositionally biased region" description="Polar residues" evidence="1">
    <location>
        <begin position="355"/>
        <end position="383"/>
    </location>
</feature>
<dbReference type="OrthoDB" id="294251at2759"/>
<feature type="compositionally biased region" description="Basic and acidic residues" evidence="1">
    <location>
        <begin position="99"/>
        <end position="108"/>
    </location>
</feature>
<feature type="compositionally biased region" description="Basic and acidic residues" evidence="1">
    <location>
        <begin position="422"/>
        <end position="433"/>
    </location>
</feature>
<accession>Q2GVV3</accession>
<proteinExistence type="predicted"/>
<dbReference type="PANTHER" id="PTHR47219">
    <property type="entry name" value="RAB GTPASE-ACTIVATING PROTEIN 1-LIKE"/>
    <property type="match status" value="1"/>
</dbReference>
<feature type="compositionally biased region" description="Polar residues" evidence="1">
    <location>
        <begin position="466"/>
        <end position="477"/>
    </location>
</feature>
<feature type="compositionally biased region" description="Low complexity" evidence="1">
    <location>
        <begin position="61"/>
        <end position="74"/>
    </location>
</feature>
<feature type="compositionally biased region" description="Polar residues" evidence="1">
    <location>
        <begin position="487"/>
        <end position="496"/>
    </location>
</feature>
<feature type="compositionally biased region" description="Polar residues" evidence="1">
    <location>
        <begin position="279"/>
        <end position="288"/>
    </location>
</feature>
<dbReference type="AlphaFoldDB" id="Q2GVV3"/>
<dbReference type="SUPFAM" id="SSF47923">
    <property type="entry name" value="Ypt/Rab-GAP domain of gyp1p"/>
    <property type="match status" value="2"/>
</dbReference>
<evidence type="ECO:0000256" key="1">
    <source>
        <dbReference type="SAM" id="MobiDB-lite"/>
    </source>
</evidence>
<dbReference type="Proteomes" id="UP000001056">
    <property type="component" value="Unassembled WGS sequence"/>
</dbReference>